<dbReference type="EMBL" id="AP011115">
    <property type="protein sequence ID" value="BAH52243.1"/>
    <property type="molecule type" value="Genomic_DNA"/>
</dbReference>
<gene>
    <name evidence="1" type="ordered locus">ROP_39960</name>
</gene>
<protein>
    <submittedName>
        <fullName evidence="1">Uncharacterized protein</fullName>
    </submittedName>
</protein>
<reference evidence="1 2" key="1">
    <citation type="submission" date="2009-03" db="EMBL/GenBank/DDBJ databases">
        <title>Comparison of the complete genome sequences of Rhodococcus erythropolis PR4 and Rhodococcus opacus B4.</title>
        <authorList>
            <person name="Takarada H."/>
            <person name="Sekine M."/>
            <person name="Hosoyama A."/>
            <person name="Yamada R."/>
            <person name="Fujisawa T."/>
            <person name="Omata S."/>
            <person name="Shimizu A."/>
            <person name="Tsukatani N."/>
            <person name="Tanikawa S."/>
            <person name="Fujita N."/>
            <person name="Harayama S."/>
        </authorList>
    </citation>
    <scope>NUCLEOTIDE SEQUENCE [LARGE SCALE GENOMIC DNA]</scope>
    <source>
        <strain evidence="1 2">B4</strain>
    </source>
</reference>
<dbReference type="PATRIC" id="fig|632772.20.peg.4192"/>
<organism evidence="1 2">
    <name type="scientific">Rhodococcus opacus (strain B4)</name>
    <dbReference type="NCBI Taxonomy" id="632772"/>
    <lineage>
        <taxon>Bacteria</taxon>
        <taxon>Bacillati</taxon>
        <taxon>Actinomycetota</taxon>
        <taxon>Actinomycetes</taxon>
        <taxon>Mycobacteriales</taxon>
        <taxon>Nocardiaceae</taxon>
        <taxon>Rhodococcus</taxon>
    </lineage>
</organism>
<dbReference type="Proteomes" id="UP000002212">
    <property type="component" value="Chromosome"/>
</dbReference>
<evidence type="ECO:0000313" key="2">
    <source>
        <dbReference type="Proteomes" id="UP000002212"/>
    </source>
</evidence>
<dbReference type="HOGENOM" id="CLU_2408986_0_0_11"/>
<sequence length="97" mass="10817">MWVDAWHDAAGEVDGRAISLGRYLGMTADEYRLWVEQPSASIFIVAAHRRKTPVGQLMTSQDDYAIAARSEDPAAAKQVMMWLIETGRVDPERASHS</sequence>
<proteinExistence type="predicted"/>
<evidence type="ECO:0000313" key="1">
    <source>
        <dbReference type="EMBL" id="BAH52243.1"/>
    </source>
</evidence>
<dbReference type="KEGG" id="rop:ROP_39960"/>
<accession>C1B990</accession>
<dbReference type="AlphaFoldDB" id="C1B990"/>
<name>C1B990_RHOOB</name>